<dbReference type="AlphaFoldDB" id="A0A532V8Z1"/>
<evidence type="ECO:0000256" key="6">
    <source>
        <dbReference type="ARBA" id="ARBA00022741"/>
    </source>
</evidence>
<evidence type="ECO:0000256" key="5">
    <source>
        <dbReference type="ARBA" id="ARBA00022723"/>
    </source>
</evidence>
<dbReference type="NCBIfam" id="TIGR01494">
    <property type="entry name" value="ATPase_P-type"/>
    <property type="match status" value="1"/>
</dbReference>
<feature type="transmembrane region" description="Helical" evidence="11">
    <location>
        <begin position="386"/>
        <end position="407"/>
    </location>
</feature>
<dbReference type="SFLD" id="SFLDG00002">
    <property type="entry name" value="C1.7:_P-type_atpase_like"/>
    <property type="match status" value="1"/>
</dbReference>
<dbReference type="PRINTS" id="PR00942">
    <property type="entry name" value="CUATPASEI"/>
</dbReference>
<dbReference type="InterPro" id="IPR023299">
    <property type="entry name" value="ATPase_P-typ_cyto_dom_N"/>
</dbReference>
<dbReference type="InterPro" id="IPR036163">
    <property type="entry name" value="HMA_dom_sf"/>
</dbReference>
<feature type="transmembrane region" description="Helical" evidence="11">
    <location>
        <begin position="688"/>
        <end position="709"/>
    </location>
</feature>
<dbReference type="Gene3D" id="3.30.70.100">
    <property type="match status" value="1"/>
</dbReference>
<dbReference type="Gene3D" id="3.40.50.1000">
    <property type="entry name" value="HAD superfamily/HAD-like"/>
    <property type="match status" value="1"/>
</dbReference>
<dbReference type="PRINTS" id="PR00943">
    <property type="entry name" value="CUATPASE"/>
</dbReference>
<dbReference type="InterPro" id="IPR027256">
    <property type="entry name" value="P-typ_ATPase_IB"/>
</dbReference>
<dbReference type="FunFam" id="2.70.150.10:FF:000002">
    <property type="entry name" value="Copper-transporting ATPase 1, putative"/>
    <property type="match status" value="1"/>
</dbReference>
<dbReference type="InterPro" id="IPR036412">
    <property type="entry name" value="HAD-like_sf"/>
</dbReference>
<dbReference type="Gene3D" id="3.40.1110.10">
    <property type="entry name" value="Calcium-transporting ATPase, cytoplasmic domain N"/>
    <property type="match status" value="1"/>
</dbReference>
<dbReference type="Gene3D" id="2.70.150.10">
    <property type="entry name" value="Calcium-transporting ATPase, cytoplasmic transduction domain A"/>
    <property type="match status" value="1"/>
</dbReference>
<evidence type="ECO:0000256" key="9">
    <source>
        <dbReference type="ARBA" id="ARBA00022989"/>
    </source>
</evidence>
<dbReference type="GO" id="GO:0055070">
    <property type="term" value="P:copper ion homeostasis"/>
    <property type="evidence" value="ECO:0007669"/>
    <property type="project" value="TreeGrafter"/>
</dbReference>
<dbReference type="PROSITE" id="PS00154">
    <property type="entry name" value="ATPASE_E1_E2"/>
    <property type="match status" value="1"/>
</dbReference>
<dbReference type="GO" id="GO:0005524">
    <property type="term" value="F:ATP binding"/>
    <property type="evidence" value="ECO:0007669"/>
    <property type="project" value="UniProtKB-UniRule"/>
</dbReference>
<dbReference type="PANTHER" id="PTHR43520:SF8">
    <property type="entry name" value="P-TYPE CU(+) TRANSPORTER"/>
    <property type="match status" value="1"/>
</dbReference>
<keyword evidence="3" id="KW-0813">Transport</keyword>
<comment type="caution">
    <text evidence="13">The sequence shown here is derived from an EMBL/GenBank/DDBJ whole genome shotgun (WGS) entry which is preliminary data.</text>
</comment>
<evidence type="ECO:0000256" key="7">
    <source>
        <dbReference type="ARBA" id="ARBA00022840"/>
    </source>
</evidence>
<proteinExistence type="inferred from homology"/>
<dbReference type="SFLD" id="SFLDF00027">
    <property type="entry name" value="p-type_atpase"/>
    <property type="match status" value="1"/>
</dbReference>
<dbReference type="NCBIfam" id="TIGR01512">
    <property type="entry name" value="ATPase-IB2_Cd"/>
    <property type="match status" value="1"/>
</dbReference>
<dbReference type="PROSITE" id="PS01047">
    <property type="entry name" value="HMA_1"/>
    <property type="match status" value="1"/>
</dbReference>
<evidence type="ECO:0000259" key="12">
    <source>
        <dbReference type="PROSITE" id="PS50846"/>
    </source>
</evidence>
<comment type="subcellular location">
    <subcellularLocation>
        <location evidence="11">Cell membrane</location>
    </subcellularLocation>
    <subcellularLocation>
        <location evidence="1">Endomembrane system</location>
        <topology evidence="1">Multi-pass membrane protein</topology>
    </subcellularLocation>
</comment>
<dbReference type="NCBIfam" id="TIGR01511">
    <property type="entry name" value="ATPase-IB1_Cu"/>
    <property type="match status" value="1"/>
</dbReference>
<dbReference type="GO" id="GO:0005886">
    <property type="term" value="C:plasma membrane"/>
    <property type="evidence" value="ECO:0007669"/>
    <property type="project" value="UniProtKB-SubCell"/>
</dbReference>
<dbReference type="InterPro" id="IPR018303">
    <property type="entry name" value="ATPase_P-typ_P_site"/>
</dbReference>
<accession>A0A532V8Z1</accession>
<dbReference type="GO" id="GO:0012505">
    <property type="term" value="C:endomembrane system"/>
    <property type="evidence" value="ECO:0007669"/>
    <property type="project" value="UniProtKB-SubCell"/>
</dbReference>
<keyword evidence="5 11" id="KW-0479">Metal-binding</keyword>
<feature type="transmembrane region" description="Helical" evidence="11">
    <location>
        <begin position="135"/>
        <end position="155"/>
    </location>
</feature>
<dbReference type="InterPro" id="IPR017969">
    <property type="entry name" value="Heavy-metal-associated_CS"/>
</dbReference>
<organism evidence="13 14">
    <name type="scientific">candidate division TA06 bacterium B3_TA06</name>
    <dbReference type="NCBI Taxonomy" id="2012487"/>
    <lineage>
        <taxon>Bacteria</taxon>
        <taxon>Bacteria division TA06</taxon>
    </lineage>
</organism>
<dbReference type="GO" id="GO:0005507">
    <property type="term" value="F:copper ion binding"/>
    <property type="evidence" value="ECO:0007669"/>
    <property type="project" value="TreeGrafter"/>
</dbReference>
<keyword evidence="11" id="KW-1003">Cell membrane</keyword>
<dbReference type="FunFam" id="3.30.70.100:FF:000001">
    <property type="entry name" value="ATPase copper transporting beta"/>
    <property type="match status" value="1"/>
</dbReference>
<feature type="transmembrane region" description="Helical" evidence="11">
    <location>
        <begin position="352"/>
        <end position="374"/>
    </location>
</feature>
<dbReference type="SUPFAM" id="SSF55008">
    <property type="entry name" value="HMA, heavy metal-associated domain"/>
    <property type="match status" value="1"/>
</dbReference>
<dbReference type="InterPro" id="IPR008250">
    <property type="entry name" value="ATPase_P-typ_transduc_dom_A_sf"/>
</dbReference>
<evidence type="ECO:0000313" key="13">
    <source>
        <dbReference type="EMBL" id="TKJ43665.1"/>
    </source>
</evidence>
<dbReference type="PRINTS" id="PR00119">
    <property type="entry name" value="CATATPASE"/>
</dbReference>
<keyword evidence="6 11" id="KW-0547">Nucleotide-binding</keyword>
<name>A0A532V8Z1_UNCT6</name>
<dbReference type="EMBL" id="NJBO01000003">
    <property type="protein sequence ID" value="TKJ43665.1"/>
    <property type="molecule type" value="Genomic_DNA"/>
</dbReference>
<protein>
    <submittedName>
        <fullName evidence="13">Cation-transporting ATPase PacS</fullName>
    </submittedName>
</protein>
<dbReference type="SFLD" id="SFLDS00003">
    <property type="entry name" value="Haloacid_Dehalogenase"/>
    <property type="match status" value="1"/>
</dbReference>
<gene>
    <name evidence="13" type="ORF">CEE36_02985</name>
</gene>
<feature type="transmembrane region" description="Helical" evidence="11">
    <location>
        <begin position="715"/>
        <end position="735"/>
    </location>
</feature>
<dbReference type="InterPro" id="IPR006121">
    <property type="entry name" value="HMA_dom"/>
</dbReference>
<sequence>MPPKSQKTEIPIIGMTCTNCALTIERSLKRKVPGLISANVNFATERASVEFDSKLADLKVIADVVERAGYKAVLPDDDAKAADAEQEAREKEVRRERTAFWVGVAFTVPLFVLSMSRDFGLVGAWAHQPWVNWLFLALALPVQFFTGLGFYIGGFKSLRNRSANMEVLVAMGSSVAFFYSLAVILVPLIAPGISIGEHVYFETAAMIITLIKLGKMLEVMAKGRTSAAIRKLMDLAPKIAHVIDADGNEKDVPADQVRRGDVVIVKPGEAIPVDGKVIAGSSSIDESMLTGESIPVDKKEGAEVFGATVNQQGLLKVKATGVGSETALAQIIRLVRAAQGSKAPIQRLADRVSGVFVPTIIGIAIVTFALWWGLGGEFVPAMLRMVAVLVIACPCALGLATPTAIMVGTGKGAQMGILFKSSEALETAHKLDTIMFDKTGTITEGKPVLTDWLPLDNGDEGLVLAASAERGSEHPIAKAVVEGAEGKGAKLKEPRDFKAVSGFGVTATVNGKDVKVGKPDWFELSSEIKGRVDELASAGKTVIVVEVDGKVVGLLAVADEEKPSSHEAVASLKFLGLVPVMLTGDNERAAQAIAQKVGIDKVIAGVLPEKKESYINEYQKDGRRAAMVGDGINDAPALARADVGIAIGTGTDIAMEASDVTLVGGDLAGVAKAIKLSKATMRTIKQNLFWAFAYNTALVPLAAGVFAAVGLLPGFILHPMLAAGAMAFSSVTVVLNSLRLSRKKI</sequence>
<evidence type="ECO:0000256" key="3">
    <source>
        <dbReference type="ARBA" id="ARBA00022448"/>
    </source>
</evidence>
<feature type="transmembrane region" description="Helical" evidence="11">
    <location>
        <begin position="98"/>
        <end position="115"/>
    </location>
</feature>
<evidence type="ECO:0000256" key="2">
    <source>
        <dbReference type="ARBA" id="ARBA00006024"/>
    </source>
</evidence>
<dbReference type="InterPro" id="IPR001757">
    <property type="entry name" value="P_typ_ATPase"/>
</dbReference>
<dbReference type="GO" id="GO:0016887">
    <property type="term" value="F:ATP hydrolysis activity"/>
    <property type="evidence" value="ECO:0007669"/>
    <property type="project" value="InterPro"/>
</dbReference>
<evidence type="ECO:0000256" key="4">
    <source>
        <dbReference type="ARBA" id="ARBA00022692"/>
    </source>
</evidence>
<dbReference type="Pfam" id="PF00122">
    <property type="entry name" value="E1-E2_ATPase"/>
    <property type="match status" value="1"/>
</dbReference>
<dbReference type="InterPro" id="IPR059000">
    <property type="entry name" value="ATPase_P-type_domA"/>
</dbReference>
<dbReference type="Pfam" id="PF00702">
    <property type="entry name" value="Hydrolase"/>
    <property type="match status" value="1"/>
</dbReference>
<keyword evidence="7 11" id="KW-0067">ATP-binding</keyword>
<keyword evidence="10 11" id="KW-0472">Membrane</keyword>
<feature type="transmembrane region" description="Helical" evidence="11">
    <location>
        <begin position="195"/>
        <end position="214"/>
    </location>
</feature>
<keyword evidence="8" id="KW-1278">Translocase</keyword>
<dbReference type="NCBIfam" id="TIGR01525">
    <property type="entry name" value="ATPase-IB_hvy"/>
    <property type="match status" value="1"/>
</dbReference>
<comment type="similarity">
    <text evidence="2 11">Belongs to the cation transport ATPase (P-type) (TC 3.A.3) family. Type IB subfamily.</text>
</comment>
<feature type="domain" description="HMA" evidence="12">
    <location>
        <begin position="6"/>
        <end position="73"/>
    </location>
</feature>
<dbReference type="InterPro" id="IPR044492">
    <property type="entry name" value="P_typ_ATPase_HD_dom"/>
</dbReference>
<feature type="transmembrane region" description="Helical" evidence="11">
    <location>
        <begin position="167"/>
        <end position="189"/>
    </location>
</feature>
<dbReference type="PANTHER" id="PTHR43520">
    <property type="entry name" value="ATP7, ISOFORM B"/>
    <property type="match status" value="1"/>
</dbReference>
<evidence type="ECO:0000256" key="8">
    <source>
        <dbReference type="ARBA" id="ARBA00022967"/>
    </source>
</evidence>
<dbReference type="InterPro" id="IPR023298">
    <property type="entry name" value="ATPase_P-typ_TM_dom_sf"/>
</dbReference>
<evidence type="ECO:0000313" key="14">
    <source>
        <dbReference type="Proteomes" id="UP000317778"/>
    </source>
</evidence>
<evidence type="ECO:0000256" key="10">
    <source>
        <dbReference type="ARBA" id="ARBA00023136"/>
    </source>
</evidence>
<dbReference type="CDD" id="cd00371">
    <property type="entry name" value="HMA"/>
    <property type="match status" value="1"/>
</dbReference>
<dbReference type="SUPFAM" id="SSF81653">
    <property type="entry name" value="Calcium ATPase, transduction domain A"/>
    <property type="match status" value="1"/>
</dbReference>
<dbReference type="InterPro" id="IPR023214">
    <property type="entry name" value="HAD_sf"/>
</dbReference>
<evidence type="ECO:0000256" key="1">
    <source>
        <dbReference type="ARBA" id="ARBA00004127"/>
    </source>
</evidence>
<dbReference type="SUPFAM" id="SSF81665">
    <property type="entry name" value="Calcium ATPase, transmembrane domain M"/>
    <property type="match status" value="1"/>
</dbReference>
<keyword evidence="4 11" id="KW-0812">Transmembrane</keyword>
<dbReference type="CDD" id="cd02094">
    <property type="entry name" value="P-type_ATPase_Cu-like"/>
    <property type="match status" value="1"/>
</dbReference>
<dbReference type="PROSITE" id="PS50846">
    <property type="entry name" value="HMA_2"/>
    <property type="match status" value="1"/>
</dbReference>
<dbReference type="GO" id="GO:0043682">
    <property type="term" value="F:P-type divalent copper transporter activity"/>
    <property type="evidence" value="ECO:0007669"/>
    <property type="project" value="TreeGrafter"/>
</dbReference>
<dbReference type="Pfam" id="PF00403">
    <property type="entry name" value="HMA"/>
    <property type="match status" value="1"/>
</dbReference>
<evidence type="ECO:0000256" key="11">
    <source>
        <dbReference type="RuleBase" id="RU362081"/>
    </source>
</evidence>
<keyword evidence="9 11" id="KW-1133">Transmembrane helix</keyword>
<dbReference type="SUPFAM" id="SSF56784">
    <property type="entry name" value="HAD-like"/>
    <property type="match status" value="1"/>
</dbReference>
<dbReference type="Proteomes" id="UP000317778">
    <property type="component" value="Unassembled WGS sequence"/>
</dbReference>
<reference evidence="13 14" key="1">
    <citation type="submission" date="2017-06" db="EMBL/GenBank/DDBJ databases">
        <title>Novel microbial phyla capable of carbon fixation and sulfur reduction in deep-sea sediments.</title>
        <authorList>
            <person name="Huang J."/>
            <person name="Baker B."/>
            <person name="Wang Y."/>
        </authorList>
    </citation>
    <scope>NUCLEOTIDE SEQUENCE [LARGE SCALE GENOMIC DNA]</scope>
    <source>
        <strain evidence="13">B3_TA06</strain>
    </source>
</reference>